<comment type="similarity">
    <text evidence="1">Belongs to the EamA transporter family.</text>
</comment>
<reference evidence="4 5" key="1">
    <citation type="submission" date="2016-04" db="EMBL/GenBank/DDBJ databases">
        <title>Genome sequence of Clostridium magnum DSM 2767.</title>
        <authorList>
            <person name="Poehlein A."/>
            <person name="Uhlig R."/>
            <person name="Fischer R."/>
            <person name="Bahl H."/>
            <person name="Daniel R."/>
        </authorList>
    </citation>
    <scope>NUCLEOTIDE SEQUENCE [LARGE SCALE GENOMIC DNA]</scope>
    <source>
        <strain evidence="4 5">DSM 2767</strain>
    </source>
</reference>
<feature type="transmembrane region" description="Helical" evidence="2">
    <location>
        <begin position="99"/>
        <end position="117"/>
    </location>
</feature>
<keyword evidence="5" id="KW-1185">Reference proteome</keyword>
<feature type="transmembrane region" description="Helical" evidence="2">
    <location>
        <begin position="123"/>
        <end position="139"/>
    </location>
</feature>
<dbReference type="GO" id="GO:0016020">
    <property type="term" value="C:membrane"/>
    <property type="evidence" value="ECO:0007669"/>
    <property type="project" value="InterPro"/>
</dbReference>
<keyword evidence="2" id="KW-0812">Transmembrane</keyword>
<organism evidence="4 5">
    <name type="scientific">Clostridium magnum DSM 2767</name>
    <dbReference type="NCBI Taxonomy" id="1121326"/>
    <lineage>
        <taxon>Bacteria</taxon>
        <taxon>Bacillati</taxon>
        <taxon>Bacillota</taxon>
        <taxon>Clostridia</taxon>
        <taxon>Eubacteriales</taxon>
        <taxon>Clostridiaceae</taxon>
        <taxon>Clostridium</taxon>
    </lineage>
</organism>
<proteinExistence type="inferred from homology"/>
<dbReference type="AlphaFoldDB" id="A0A162TBH0"/>
<dbReference type="STRING" id="1121326.CLMAG_22420"/>
<protein>
    <submittedName>
        <fullName evidence="4">EamA-like transporter family protein</fullName>
    </submittedName>
</protein>
<keyword evidence="2" id="KW-1133">Transmembrane helix</keyword>
<dbReference type="OrthoDB" id="2294582at2"/>
<feature type="transmembrane region" description="Helical" evidence="2">
    <location>
        <begin position="34"/>
        <end position="53"/>
    </location>
</feature>
<evidence type="ECO:0000256" key="2">
    <source>
        <dbReference type="SAM" id="Phobius"/>
    </source>
</evidence>
<evidence type="ECO:0000313" key="5">
    <source>
        <dbReference type="Proteomes" id="UP000076603"/>
    </source>
</evidence>
<evidence type="ECO:0000313" key="4">
    <source>
        <dbReference type="EMBL" id="KZL92433.1"/>
    </source>
</evidence>
<feature type="transmembrane region" description="Helical" evidence="2">
    <location>
        <begin position="68"/>
        <end position="87"/>
    </location>
</feature>
<dbReference type="InterPro" id="IPR000620">
    <property type="entry name" value="EamA_dom"/>
</dbReference>
<comment type="caution">
    <text evidence="4">The sequence shown here is derived from an EMBL/GenBank/DDBJ whole genome shotgun (WGS) entry which is preliminary data.</text>
</comment>
<dbReference type="RefSeq" id="WP_066621905.1">
    <property type="nucleotide sequence ID" value="NZ_FQXL01000023.1"/>
</dbReference>
<feature type="domain" description="EamA" evidence="3">
    <location>
        <begin position="5"/>
        <end position="140"/>
    </location>
</feature>
<accession>A0A162TBH0</accession>
<dbReference type="PATRIC" id="fig|1121326.3.peg.2238"/>
<evidence type="ECO:0000256" key="1">
    <source>
        <dbReference type="ARBA" id="ARBA00007362"/>
    </source>
</evidence>
<dbReference type="Gene3D" id="1.10.3730.20">
    <property type="match status" value="1"/>
</dbReference>
<evidence type="ECO:0000259" key="3">
    <source>
        <dbReference type="Pfam" id="PF00892"/>
    </source>
</evidence>
<name>A0A162TBH0_9CLOT</name>
<dbReference type="EMBL" id="LWAE01000002">
    <property type="protein sequence ID" value="KZL92433.1"/>
    <property type="molecule type" value="Genomic_DNA"/>
</dbReference>
<feature type="transmembrane region" description="Helical" evidence="2">
    <location>
        <begin position="6"/>
        <end position="22"/>
    </location>
</feature>
<dbReference type="Proteomes" id="UP000076603">
    <property type="component" value="Unassembled WGS sequence"/>
</dbReference>
<gene>
    <name evidence="4" type="ORF">CLMAG_22420</name>
</gene>
<keyword evidence="2" id="KW-0472">Membrane</keyword>
<dbReference type="Pfam" id="PF00892">
    <property type="entry name" value="EamA"/>
    <property type="match status" value="1"/>
</dbReference>
<sequence length="142" mass="15821">MFMYVFSIIIIVLSNILYNISSKSIPQKANPFSSLLITYLTGTIITIIGFKFYKTDKGFFQSFQDLNWTSVALGFGIVGIELGYLMAYRSGWDISIGSLVANIILALILIPIGILFFKEGFGINKIFGIILCIIGLIFINKK</sequence>